<protein>
    <recommendedName>
        <fullName evidence="4">Lipoprotein</fullName>
    </recommendedName>
</protein>
<feature type="signal peptide" evidence="1">
    <location>
        <begin position="1"/>
        <end position="24"/>
    </location>
</feature>
<accession>A0ABV2PJG0</accession>
<keyword evidence="3" id="KW-1185">Reference proteome</keyword>
<dbReference type="PROSITE" id="PS51257">
    <property type="entry name" value="PROKAR_LIPOPROTEIN"/>
    <property type="match status" value="1"/>
</dbReference>
<reference evidence="2 3" key="1">
    <citation type="submission" date="2024-06" db="EMBL/GenBank/DDBJ databases">
        <title>Sorghum-associated microbial communities from plants grown in Nebraska, USA.</title>
        <authorList>
            <person name="Schachtman D."/>
        </authorList>
    </citation>
    <scope>NUCLEOTIDE SEQUENCE [LARGE SCALE GENOMIC DNA]</scope>
    <source>
        <strain evidence="2 3">736</strain>
    </source>
</reference>
<evidence type="ECO:0000313" key="2">
    <source>
        <dbReference type="EMBL" id="MET4561088.1"/>
    </source>
</evidence>
<comment type="caution">
    <text evidence="2">The sequence shown here is derived from an EMBL/GenBank/DDBJ whole genome shotgun (WGS) entry which is preliminary data.</text>
</comment>
<proteinExistence type="predicted"/>
<organism evidence="2 3">
    <name type="scientific">Lysinibacillus parviboronicapiens</name>
    <dbReference type="NCBI Taxonomy" id="436516"/>
    <lineage>
        <taxon>Bacteria</taxon>
        <taxon>Bacillati</taxon>
        <taxon>Bacillota</taxon>
        <taxon>Bacilli</taxon>
        <taxon>Bacillales</taxon>
        <taxon>Bacillaceae</taxon>
        <taxon>Lysinibacillus</taxon>
    </lineage>
</organism>
<gene>
    <name evidence="2" type="ORF">ABIA69_002233</name>
</gene>
<name>A0ABV2PJG0_9BACI</name>
<evidence type="ECO:0008006" key="4">
    <source>
        <dbReference type="Google" id="ProtNLM"/>
    </source>
</evidence>
<dbReference type="EMBL" id="JBEPSB010000008">
    <property type="protein sequence ID" value="MET4561088.1"/>
    <property type="molecule type" value="Genomic_DNA"/>
</dbReference>
<evidence type="ECO:0000256" key="1">
    <source>
        <dbReference type="SAM" id="SignalP"/>
    </source>
</evidence>
<sequence>MKFKIFTILFCIMFLSGCMPKVMTFSGENENWEVQFEVSYDKIKNDKCGATSGYIRYIGDKPIPKQIEYTIDHDLETSGSDSLDKNGVFTMAKGCSNAVEGTEVEIKIKWDNQSETIPLKVK</sequence>
<evidence type="ECO:0000313" key="3">
    <source>
        <dbReference type="Proteomes" id="UP001549363"/>
    </source>
</evidence>
<dbReference type="RefSeq" id="WP_354471830.1">
    <property type="nucleotide sequence ID" value="NZ_JBEPSB010000008.1"/>
</dbReference>
<keyword evidence="1" id="KW-0732">Signal</keyword>
<feature type="chain" id="PRO_5046829050" description="Lipoprotein" evidence="1">
    <location>
        <begin position="25"/>
        <end position="122"/>
    </location>
</feature>
<dbReference type="Proteomes" id="UP001549363">
    <property type="component" value="Unassembled WGS sequence"/>
</dbReference>